<evidence type="ECO:0000313" key="2">
    <source>
        <dbReference type="Proteomes" id="UP000016928"/>
    </source>
</evidence>
<gene>
    <name evidence="1" type="ORF">FOC1_g10006316</name>
</gene>
<protein>
    <submittedName>
        <fullName evidence="1">Uncharacterized protein</fullName>
    </submittedName>
</protein>
<dbReference type="Proteomes" id="UP000016928">
    <property type="component" value="Unassembled WGS sequence"/>
</dbReference>
<reference evidence="2" key="1">
    <citation type="submission" date="2012-09" db="EMBL/GenBank/DDBJ databases">
        <title>Genome sequencing and comparative transcriptomics of race 1 and race 4 of banana pathogen: Fusarium oxysporum f. sp. cubense.</title>
        <authorList>
            <person name="Fang X."/>
            <person name="Huang J."/>
        </authorList>
    </citation>
    <scope>NUCLEOTIDE SEQUENCE [LARGE SCALE GENOMIC DNA]</scope>
    <source>
        <strain evidence="2">race 1</strain>
    </source>
</reference>
<sequence>MSGTARIWGSTTRAFIKRNHESEDKNSANTLIYGFVSAWVYREIETRGLDFIDTGAAKEIGRKAAQTALAERNGWELEN</sequence>
<dbReference type="EMBL" id="KB731258">
    <property type="protein sequence ID" value="ENH62850.1"/>
    <property type="molecule type" value="Genomic_DNA"/>
</dbReference>
<organism evidence="1 2">
    <name type="scientific">Fusarium oxysporum f. sp. cubense (strain race 1)</name>
    <name type="common">Panama disease fungus</name>
    <dbReference type="NCBI Taxonomy" id="1229664"/>
    <lineage>
        <taxon>Eukaryota</taxon>
        <taxon>Fungi</taxon>
        <taxon>Dikarya</taxon>
        <taxon>Ascomycota</taxon>
        <taxon>Pezizomycotina</taxon>
        <taxon>Sordariomycetes</taxon>
        <taxon>Hypocreomycetidae</taxon>
        <taxon>Hypocreales</taxon>
        <taxon>Nectriaceae</taxon>
        <taxon>Fusarium</taxon>
        <taxon>Fusarium oxysporum species complex</taxon>
    </lineage>
</organism>
<accession>N4TYT1</accession>
<proteinExistence type="predicted"/>
<name>N4TYT1_FUSC1</name>
<dbReference type="AlphaFoldDB" id="N4TYT1"/>
<dbReference type="Pfam" id="PF12585">
    <property type="entry name" value="DUF3759"/>
    <property type="match status" value="1"/>
</dbReference>
<dbReference type="VEuPathDB" id="FungiDB:FOC1_g10006316"/>
<reference evidence="2" key="2">
    <citation type="journal article" date="2014" name="PLoS ONE">
        <title>Genome and Transcriptome Analysis of the Fungal Pathogen Fusarium oxysporum f. sp. cubense Causing Banana Vascular Wilt Disease.</title>
        <authorList>
            <person name="Guo L."/>
            <person name="Han L."/>
            <person name="Yang L."/>
            <person name="Zeng H."/>
            <person name="Fan D."/>
            <person name="Zhu Y."/>
            <person name="Feng Y."/>
            <person name="Wang G."/>
            <person name="Peng C."/>
            <person name="Jiang X."/>
            <person name="Zhou D."/>
            <person name="Ni P."/>
            <person name="Liang C."/>
            <person name="Liu L."/>
            <person name="Wang J."/>
            <person name="Mao C."/>
            <person name="Fang X."/>
            <person name="Peng M."/>
            <person name="Huang J."/>
        </authorList>
    </citation>
    <scope>NUCLEOTIDE SEQUENCE [LARGE SCALE GENOMIC DNA]</scope>
    <source>
        <strain evidence="2">race 1</strain>
    </source>
</reference>
<dbReference type="InterPro" id="IPR022234">
    <property type="entry name" value="DUF3759"/>
</dbReference>
<dbReference type="HOGENOM" id="CLU_2606068_0_0_1"/>
<evidence type="ECO:0000313" key="1">
    <source>
        <dbReference type="EMBL" id="ENH62850.1"/>
    </source>
</evidence>